<dbReference type="EMBL" id="JABFAD010000005">
    <property type="protein sequence ID" value="MBA0798643.1"/>
    <property type="molecule type" value="Genomic_DNA"/>
</dbReference>
<protein>
    <submittedName>
        <fullName evidence="1">Uncharacterized protein</fullName>
    </submittedName>
</protein>
<organism evidence="1 2">
    <name type="scientific">Gossypium harknessii</name>
    <dbReference type="NCBI Taxonomy" id="34285"/>
    <lineage>
        <taxon>Eukaryota</taxon>
        <taxon>Viridiplantae</taxon>
        <taxon>Streptophyta</taxon>
        <taxon>Embryophyta</taxon>
        <taxon>Tracheophyta</taxon>
        <taxon>Spermatophyta</taxon>
        <taxon>Magnoliopsida</taxon>
        <taxon>eudicotyledons</taxon>
        <taxon>Gunneridae</taxon>
        <taxon>Pentapetalae</taxon>
        <taxon>rosids</taxon>
        <taxon>malvids</taxon>
        <taxon>Malvales</taxon>
        <taxon>Malvaceae</taxon>
        <taxon>Malvoideae</taxon>
        <taxon>Gossypium</taxon>
    </lineage>
</organism>
<reference evidence="1 2" key="1">
    <citation type="journal article" date="2019" name="Genome Biol. Evol.">
        <title>Insights into the evolution of the New World diploid cottons (Gossypium, subgenus Houzingenia) based on genome sequencing.</title>
        <authorList>
            <person name="Grover C.E."/>
            <person name="Arick M.A. 2nd"/>
            <person name="Thrash A."/>
            <person name="Conover J.L."/>
            <person name="Sanders W.S."/>
            <person name="Peterson D.G."/>
            <person name="Frelichowski J.E."/>
            <person name="Scheffler J.A."/>
            <person name="Scheffler B.E."/>
            <person name="Wendel J.F."/>
        </authorList>
    </citation>
    <scope>NUCLEOTIDE SEQUENCE [LARGE SCALE GENOMIC DNA]</scope>
    <source>
        <strain evidence="1">0</strain>
        <tissue evidence="1">Leaf</tissue>
    </source>
</reference>
<gene>
    <name evidence="1" type="ORF">Gohar_009214</name>
</gene>
<evidence type="ECO:0000313" key="1">
    <source>
        <dbReference type="EMBL" id="MBA0798643.1"/>
    </source>
</evidence>
<evidence type="ECO:0000313" key="2">
    <source>
        <dbReference type="Proteomes" id="UP000593560"/>
    </source>
</evidence>
<name>A0A7J9GM41_9ROSI</name>
<proteinExistence type="predicted"/>
<dbReference type="AlphaFoldDB" id="A0A7J9GM41"/>
<accession>A0A7J9GM41</accession>
<sequence>MNWKFPIGLGLFGASRSFMMKRMSFKRMLQRSCRVEPYSTSPLSLCFHTENSLQMKRCQKGFFPNKSSYIYI</sequence>
<comment type="caution">
    <text evidence="1">The sequence shown here is derived from an EMBL/GenBank/DDBJ whole genome shotgun (WGS) entry which is preliminary data.</text>
</comment>
<dbReference type="Proteomes" id="UP000593560">
    <property type="component" value="Unassembled WGS sequence"/>
</dbReference>
<keyword evidence="2" id="KW-1185">Reference proteome</keyword>